<organism evidence="3 4">
    <name type="scientific">Winogradskyella aurantia</name>
    <dbReference type="NCBI Taxonomy" id="1915063"/>
    <lineage>
        <taxon>Bacteria</taxon>
        <taxon>Pseudomonadati</taxon>
        <taxon>Bacteroidota</taxon>
        <taxon>Flavobacteriia</taxon>
        <taxon>Flavobacteriales</taxon>
        <taxon>Flavobacteriaceae</taxon>
        <taxon>Winogradskyella</taxon>
    </lineage>
</organism>
<evidence type="ECO:0000256" key="1">
    <source>
        <dbReference type="ARBA" id="ARBA00022729"/>
    </source>
</evidence>
<accession>A0A265URN7</accession>
<dbReference type="InterPro" id="IPR050902">
    <property type="entry name" value="ABC_Transporter_SBP"/>
</dbReference>
<dbReference type="Proteomes" id="UP000216840">
    <property type="component" value="Unassembled WGS sequence"/>
</dbReference>
<dbReference type="Pfam" id="PF01497">
    <property type="entry name" value="Peripla_BP_2"/>
    <property type="match status" value="1"/>
</dbReference>
<dbReference type="AlphaFoldDB" id="A0A265URN7"/>
<protein>
    <submittedName>
        <fullName evidence="3">Cobalamin-binding protein</fullName>
    </submittedName>
</protein>
<gene>
    <name evidence="3" type="ORF">CA834_09905</name>
</gene>
<dbReference type="SUPFAM" id="SSF53807">
    <property type="entry name" value="Helical backbone' metal receptor"/>
    <property type="match status" value="1"/>
</dbReference>
<proteinExistence type="predicted"/>
<dbReference type="PROSITE" id="PS50983">
    <property type="entry name" value="FE_B12_PBP"/>
    <property type="match status" value="1"/>
</dbReference>
<dbReference type="InterPro" id="IPR002491">
    <property type="entry name" value="ABC_transptr_periplasmic_BD"/>
</dbReference>
<dbReference type="InterPro" id="IPR054828">
    <property type="entry name" value="Vit_B12_bind_prot"/>
</dbReference>
<dbReference type="PANTHER" id="PTHR30535">
    <property type="entry name" value="VITAMIN B12-BINDING PROTEIN"/>
    <property type="match status" value="1"/>
</dbReference>
<feature type="domain" description="Fe/B12 periplasmic-binding" evidence="2">
    <location>
        <begin position="19"/>
        <end position="263"/>
    </location>
</feature>
<evidence type="ECO:0000313" key="3">
    <source>
        <dbReference type="EMBL" id="OZV67960.1"/>
    </source>
</evidence>
<dbReference type="OrthoDB" id="9816357at2"/>
<evidence type="ECO:0000313" key="4">
    <source>
        <dbReference type="Proteomes" id="UP000216840"/>
    </source>
</evidence>
<dbReference type="EMBL" id="NGJN01000005">
    <property type="protein sequence ID" value="OZV67960.1"/>
    <property type="molecule type" value="Genomic_DNA"/>
</dbReference>
<dbReference type="RefSeq" id="WP_094968549.1">
    <property type="nucleotide sequence ID" value="NZ_NGJN01000005.1"/>
</dbReference>
<dbReference type="NCBIfam" id="NF038402">
    <property type="entry name" value="TroA_like"/>
    <property type="match status" value="1"/>
</dbReference>
<name>A0A265URN7_9FLAO</name>
<dbReference type="PANTHER" id="PTHR30535:SF34">
    <property type="entry name" value="MOLYBDATE-BINDING PROTEIN MOLA"/>
    <property type="match status" value="1"/>
</dbReference>
<comment type="caution">
    <text evidence="3">The sequence shown here is derived from an EMBL/GenBank/DDBJ whole genome shotgun (WGS) entry which is preliminary data.</text>
</comment>
<dbReference type="Gene3D" id="3.40.50.1980">
    <property type="entry name" value="Nitrogenase molybdenum iron protein domain"/>
    <property type="match status" value="2"/>
</dbReference>
<keyword evidence="1" id="KW-0732">Signal</keyword>
<reference evidence="3 4" key="1">
    <citation type="submission" date="2017-05" db="EMBL/GenBank/DDBJ databases">
        <title>The draft genome sequence of Idiomarina salinarum WNB302.</title>
        <authorList>
            <person name="Sun Y."/>
            <person name="Chen B."/>
            <person name="Du Z."/>
        </authorList>
    </citation>
    <scope>NUCLEOTIDE SEQUENCE [LARGE SCALE GENOMIC DNA]</scope>
    <source>
        <strain evidence="3 4">WNB302</strain>
    </source>
</reference>
<evidence type="ECO:0000259" key="2">
    <source>
        <dbReference type="PROSITE" id="PS50983"/>
    </source>
</evidence>
<sequence length="263" mass="30459">MIVKDQLQRSVQLQGVPKRIVSLVPSQTELLVDLGLETSIVGVTKFCVHPSHLRNKKTVVGGTKSVKLERIQALNPDIILCNKEENTKDMIRQLEKIAPVHVSDIYTMIDALELIALYAAIFSVEYEAKSLLDNILNEDDKFKNWLRKEGRTKKVAYFIWKNPFMVAGSNTFINSMLYEAGFENVFAEYERYPEIELQDKVLKNADCIFLSSEPFPFKTEDIEFIKEKFPTKEVKIVDGELFSWYGSRLRHSFDYFKTLHHLK</sequence>
<keyword evidence="4" id="KW-1185">Reference proteome</keyword>